<keyword evidence="2" id="KW-1185">Reference proteome</keyword>
<gene>
    <name evidence="1" type="ORF">GGQ68_000516</name>
</gene>
<dbReference type="Proteomes" id="UP000541426">
    <property type="component" value="Unassembled WGS sequence"/>
</dbReference>
<evidence type="ECO:0000313" key="1">
    <source>
        <dbReference type="EMBL" id="MBB3984205.1"/>
    </source>
</evidence>
<dbReference type="RefSeq" id="WP_183962815.1">
    <property type="nucleotide sequence ID" value="NZ_BAABBZ010000012.1"/>
</dbReference>
<dbReference type="EMBL" id="JACIEJ010000001">
    <property type="protein sequence ID" value="MBB3984205.1"/>
    <property type="molecule type" value="Genomic_DNA"/>
</dbReference>
<sequence length="53" mass="5341">MAMSPGEDIRPGAGVAAPTLPINSAFTSITIEELTTLPIGAWRPSTASGAMLA</sequence>
<name>A0A7W6DJ53_9RHOB</name>
<protein>
    <submittedName>
        <fullName evidence="1">Uncharacterized protein</fullName>
    </submittedName>
</protein>
<comment type="caution">
    <text evidence="1">The sequence shown here is derived from an EMBL/GenBank/DDBJ whole genome shotgun (WGS) entry which is preliminary data.</text>
</comment>
<accession>A0A7W6DJ53</accession>
<organism evidence="1 2">
    <name type="scientific">Sagittula marina</name>
    <dbReference type="NCBI Taxonomy" id="943940"/>
    <lineage>
        <taxon>Bacteria</taxon>
        <taxon>Pseudomonadati</taxon>
        <taxon>Pseudomonadota</taxon>
        <taxon>Alphaproteobacteria</taxon>
        <taxon>Rhodobacterales</taxon>
        <taxon>Roseobacteraceae</taxon>
        <taxon>Sagittula</taxon>
    </lineage>
</organism>
<evidence type="ECO:0000313" key="2">
    <source>
        <dbReference type="Proteomes" id="UP000541426"/>
    </source>
</evidence>
<proteinExistence type="predicted"/>
<dbReference type="AlphaFoldDB" id="A0A7W6DJ53"/>
<reference evidence="1 2" key="1">
    <citation type="submission" date="2020-08" db="EMBL/GenBank/DDBJ databases">
        <title>Genomic Encyclopedia of Type Strains, Phase IV (KMG-IV): sequencing the most valuable type-strain genomes for metagenomic binning, comparative biology and taxonomic classification.</title>
        <authorList>
            <person name="Goeker M."/>
        </authorList>
    </citation>
    <scope>NUCLEOTIDE SEQUENCE [LARGE SCALE GENOMIC DNA]</scope>
    <source>
        <strain evidence="1 2">DSM 102235</strain>
    </source>
</reference>